<dbReference type="SMART" id="SM00382">
    <property type="entry name" value="AAA"/>
    <property type="match status" value="1"/>
</dbReference>
<keyword evidence="5 12" id="KW-0067">ATP-binding</keyword>
<protein>
    <submittedName>
        <fullName evidence="12">Lipid A export ATP-binding/permease protein MsbA</fullName>
        <ecNumber evidence="12">3.6.3.-</ecNumber>
    </submittedName>
</protein>
<feature type="domain" description="ABC transmembrane type-1" evidence="11">
    <location>
        <begin position="17"/>
        <end position="303"/>
    </location>
</feature>
<dbReference type="PROSITE" id="PS00211">
    <property type="entry name" value="ABC_TRANSPORTER_1"/>
    <property type="match status" value="1"/>
</dbReference>
<evidence type="ECO:0000256" key="1">
    <source>
        <dbReference type="ARBA" id="ARBA00004651"/>
    </source>
</evidence>
<evidence type="ECO:0000256" key="7">
    <source>
        <dbReference type="ARBA" id="ARBA00023136"/>
    </source>
</evidence>
<dbReference type="InterPro" id="IPR014223">
    <property type="entry name" value="ABC_CydC/D"/>
</dbReference>
<evidence type="ECO:0000256" key="5">
    <source>
        <dbReference type="ARBA" id="ARBA00022840"/>
    </source>
</evidence>
<dbReference type="OrthoDB" id="5288404at2"/>
<dbReference type="NCBIfam" id="TIGR02868">
    <property type="entry name" value="CydC"/>
    <property type="match status" value="1"/>
</dbReference>
<evidence type="ECO:0000313" key="12">
    <source>
        <dbReference type="EMBL" id="CTQ68851.1"/>
    </source>
</evidence>
<dbReference type="GO" id="GO:0015421">
    <property type="term" value="F:ABC-type oligopeptide transporter activity"/>
    <property type="evidence" value="ECO:0007669"/>
    <property type="project" value="TreeGrafter"/>
</dbReference>
<name>A0A0M7A2P7_9HYPH</name>
<evidence type="ECO:0000256" key="6">
    <source>
        <dbReference type="ARBA" id="ARBA00022989"/>
    </source>
</evidence>
<dbReference type="PROSITE" id="PS50929">
    <property type="entry name" value="ABC_TM1F"/>
    <property type="match status" value="1"/>
</dbReference>
<evidence type="ECO:0000256" key="9">
    <source>
        <dbReference type="SAM" id="Phobius"/>
    </source>
</evidence>
<dbReference type="InterPro" id="IPR027417">
    <property type="entry name" value="P-loop_NTPase"/>
</dbReference>
<feature type="transmembrane region" description="Helical" evidence="9">
    <location>
        <begin position="158"/>
        <end position="178"/>
    </location>
</feature>
<dbReference type="GO" id="GO:0005886">
    <property type="term" value="C:plasma membrane"/>
    <property type="evidence" value="ECO:0007669"/>
    <property type="project" value="UniProtKB-SubCell"/>
</dbReference>
<evidence type="ECO:0000256" key="4">
    <source>
        <dbReference type="ARBA" id="ARBA00022741"/>
    </source>
</evidence>
<keyword evidence="7 9" id="KW-0472">Membrane</keyword>
<dbReference type="GO" id="GO:0045454">
    <property type="term" value="P:cell redox homeostasis"/>
    <property type="evidence" value="ECO:0007669"/>
    <property type="project" value="InterPro"/>
</dbReference>
<feature type="compositionally biased region" description="Basic and acidic residues" evidence="8">
    <location>
        <begin position="320"/>
        <end position="337"/>
    </location>
</feature>
<dbReference type="GO" id="GO:0016887">
    <property type="term" value="F:ATP hydrolysis activity"/>
    <property type="evidence" value="ECO:0007669"/>
    <property type="project" value="InterPro"/>
</dbReference>
<dbReference type="PANTHER" id="PTHR43394:SF1">
    <property type="entry name" value="ATP-BINDING CASSETTE SUB-FAMILY B MEMBER 10, MITOCHONDRIAL"/>
    <property type="match status" value="1"/>
</dbReference>
<feature type="transmembrane region" description="Helical" evidence="9">
    <location>
        <begin position="21"/>
        <end position="43"/>
    </location>
</feature>
<sequence>MNAVLSFVSRHFRHNRLSFCLGIAAALVPAISGLLLLGVAGWFITAAGIAGATGVFLNIFAPSAMIRALAILRTAGRYGERILTHDATFRYLADLRTKLFAAMASRSLSGQRSGLLLNRLTIDISALDGVYLRLVVPFAVISTVSLAALAIWLSMPALVFAAGAICLGGWFGLAVYAVRSADKKLARRADAANEAMRLRATDMVTGRRDLAVFGGLEPVAETIRQADESQGAAEDLEDRRAVRLTGFSAALGQMFVALMLVAVSLSVMTDDISPGLGIALVLAAIAFPEIIGSILPGLAKLPRIALAADRTSTLLAPSQSDKRAGVDQRNDNNREEPVTGSILKFETVSFGYPGAERMVLENLSFELAEKETLAIAGRSGCGKSTVAALASRMLFPGKGRILLNGRDLADVAEAQLRSRVTVLSQRPHLFNDTVGANLRIANPSASDTELWIALAQAAIAQRISESPDGLDTVIGEGGLGLSGGEQRRIALARAFLTNPDLFILDEMTEGLDTATTIDVLERFFSFRGRAAVLMIAHKRVELETAGSVLFLNQRRADLAAE</sequence>
<dbReference type="SUPFAM" id="SSF52540">
    <property type="entry name" value="P-loop containing nucleoside triphosphate hydrolases"/>
    <property type="match status" value="1"/>
</dbReference>
<dbReference type="AlphaFoldDB" id="A0A0M7A2P7"/>
<dbReference type="InterPro" id="IPR039421">
    <property type="entry name" value="Type_1_exporter"/>
</dbReference>
<dbReference type="Pfam" id="PF00005">
    <property type="entry name" value="ABC_tran"/>
    <property type="match status" value="1"/>
</dbReference>
<feature type="transmembrane region" description="Helical" evidence="9">
    <location>
        <begin position="49"/>
        <end position="72"/>
    </location>
</feature>
<dbReference type="Gene3D" id="1.20.1560.10">
    <property type="entry name" value="ABC transporter type 1, transmembrane domain"/>
    <property type="match status" value="1"/>
</dbReference>
<feature type="transmembrane region" description="Helical" evidence="9">
    <location>
        <begin position="130"/>
        <end position="152"/>
    </location>
</feature>
<feature type="domain" description="ABC transporter" evidence="10">
    <location>
        <begin position="343"/>
        <end position="561"/>
    </location>
</feature>
<dbReference type="InterPro" id="IPR017871">
    <property type="entry name" value="ABC_transporter-like_CS"/>
</dbReference>
<keyword evidence="3 9" id="KW-0812">Transmembrane</keyword>
<dbReference type="STRING" id="388408.LAX5112_01910"/>
<dbReference type="InterPro" id="IPR036640">
    <property type="entry name" value="ABC1_TM_sf"/>
</dbReference>
<evidence type="ECO:0000256" key="8">
    <source>
        <dbReference type="SAM" id="MobiDB-lite"/>
    </source>
</evidence>
<dbReference type="InterPro" id="IPR011527">
    <property type="entry name" value="ABC1_TM_dom"/>
</dbReference>
<keyword evidence="6 9" id="KW-1133">Transmembrane helix</keyword>
<evidence type="ECO:0000259" key="11">
    <source>
        <dbReference type="PROSITE" id="PS50929"/>
    </source>
</evidence>
<evidence type="ECO:0000256" key="3">
    <source>
        <dbReference type="ARBA" id="ARBA00022692"/>
    </source>
</evidence>
<dbReference type="Proteomes" id="UP000053235">
    <property type="component" value="Unassembled WGS sequence"/>
</dbReference>
<organism evidence="12 13">
    <name type="scientific">Roseibium alexandrii</name>
    <dbReference type="NCBI Taxonomy" id="388408"/>
    <lineage>
        <taxon>Bacteria</taxon>
        <taxon>Pseudomonadati</taxon>
        <taxon>Pseudomonadota</taxon>
        <taxon>Alphaproteobacteria</taxon>
        <taxon>Hyphomicrobiales</taxon>
        <taxon>Stappiaceae</taxon>
        <taxon>Roseibium</taxon>
    </lineage>
</organism>
<dbReference type="SUPFAM" id="SSF90123">
    <property type="entry name" value="ABC transporter transmembrane region"/>
    <property type="match status" value="1"/>
</dbReference>
<dbReference type="GO" id="GO:0005524">
    <property type="term" value="F:ATP binding"/>
    <property type="evidence" value="ECO:0007669"/>
    <property type="project" value="UniProtKB-KW"/>
</dbReference>
<dbReference type="GO" id="GO:0034775">
    <property type="term" value="P:glutathione transmembrane transport"/>
    <property type="evidence" value="ECO:0007669"/>
    <property type="project" value="InterPro"/>
</dbReference>
<feature type="transmembrane region" description="Helical" evidence="9">
    <location>
        <begin position="249"/>
        <end position="269"/>
    </location>
</feature>
<dbReference type="PANTHER" id="PTHR43394">
    <property type="entry name" value="ATP-DEPENDENT PERMEASE MDL1, MITOCHONDRIAL"/>
    <property type="match status" value="1"/>
</dbReference>
<keyword evidence="12" id="KW-0378">Hydrolase</keyword>
<dbReference type="InterPro" id="IPR003593">
    <property type="entry name" value="AAA+_ATPase"/>
</dbReference>
<comment type="subcellular location">
    <subcellularLocation>
        <location evidence="1">Cell membrane</location>
        <topology evidence="1">Multi-pass membrane protein</topology>
    </subcellularLocation>
</comment>
<dbReference type="EMBL" id="CXWD01000006">
    <property type="protein sequence ID" value="CTQ68851.1"/>
    <property type="molecule type" value="Genomic_DNA"/>
</dbReference>
<evidence type="ECO:0000259" key="10">
    <source>
        <dbReference type="PROSITE" id="PS50893"/>
    </source>
</evidence>
<proteinExistence type="inferred from homology"/>
<dbReference type="EC" id="3.6.3.-" evidence="12"/>
<dbReference type="PROSITE" id="PS50893">
    <property type="entry name" value="ABC_TRANSPORTER_2"/>
    <property type="match status" value="1"/>
</dbReference>
<gene>
    <name evidence="12" type="primary">msbA_1</name>
    <name evidence="12" type="ORF">LAX5112_01910</name>
</gene>
<evidence type="ECO:0000256" key="2">
    <source>
        <dbReference type="ARBA" id="ARBA00005417"/>
    </source>
</evidence>
<evidence type="ECO:0000313" key="13">
    <source>
        <dbReference type="Proteomes" id="UP000053235"/>
    </source>
</evidence>
<dbReference type="InterPro" id="IPR003439">
    <property type="entry name" value="ABC_transporter-like_ATP-bd"/>
</dbReference>
<keyword evidence="4" id="KW-0547">Nucleotide-binding</keyword>
<feature type="transmembrane region" description="Helical" evidence="9">
    <location>
        <begin position="275"/>
        <end position="295"/>
    </location>
</feature>
<accession>A0A0M7A2P7</accession>
<comment type="similarity">
    <text evidence="2">Belongs to the ABC transporter superfamily.</text>
</comment>
<dbReference type="CDD" id="cd03228">
    <property type="entry name" value="ABCC_MRP_Like"/>
    <property type="match status" value="1"/>
</dbReference>
<reference evidence="13" key="1">
    <citation type="submission" date="2015-07" db="EMBL/GenBank/DDBJ databases">
        <authorList>
            <person name="Rodrigo-Torres Lidia"/>
            <person name="Arahal R.David."/>
        </authorList>
    </citation>
    <scope>NUCLEOTIDE SEQUENCE [LARGE SCALE GENOMIC DNA]</scope>
    <source>
        <strain evidence="13">CECT 5112</strain>
    </source>
</reference>
<dbReference type="RefSeq" id="WP_055671603.1">
    <property type="nucleotide sequence ID" value="NZ_CXWD01000006.1"/>
</dbReference>
<keyword evidence="13" id="KW-1185">Reference proteome</keyword>
<dbReference type="Gene3D" id="3.40.50.300">
    <property type="entry name" value="P-loop containing nucleotide triphosphate hydrolases"/>
    <property type="match status" value="1"/>
</dbReference>
<feature type="region of interest" description="Disordered" evidence="8">
    <location>
        <begin position="317"/>
        <end position="338"/>
    </location>
</feature>